<proteinExistence type="inferred from homology"/>
<keyword evidence="4" id="KW-1003">Cell membrane</keyword>
<comment type="caution">
    <text evidence="10">The sequence shown here is derived from an EMBL/GenBank/DDBJ whole genome shotgun (WGS) entry which is preliminary data.</text>
</comment>
<dbReference type="PIRSF" id="PIRSF039085">
    <property type="entry name" value="ABC_ATPase_HisP"/>
    <property type="match status" value="1"/>
</dbReference>
<dbReference type="InterPro" id="IPR027417">
    <property type="entry name" value="P-loop_NTPase"/>
</dbReference>
<evidence type="ECO:0000256" key="1">
    <source>
        <dbReference type="ARBA" id="ARBA00004202"/>
    </source>
</evidence>
<dbReference type="InterPro" id="IPR003593">
    <property type="entry name" value="AAA+_ATPase"/>
</dbReference>
<dbReference type="InterPro" id="IPR050086">
    <property type="entry name" value="MetN_ABC_transporter-like"/>
</dbReference>
<comment type="subcellular location">
    <subcellularLocation>
        <location evidence="1">Cell membrane</location>
        <topology evidence="1">Peripheral membrane protein</topology>
    </subcellularLocation>
</comment>
<dbReference type="PANTHER" id="PTHR43166">
    <property type="entry name" value="AMINO ACID IMPORT ATP-BINDING PROTEIN"/>
    <property type="match status" value="1"/>
</dbReference>
<reference evidence="10 11" key="1">
    <citation type="submission" date="2024-06" db="EMBL/GenBank/DDBJ databases">
        <title>The Natural Products Discovery Center: Release of the First 8490 Sequenced Strains for Exploring Actinobacteria Biosynthetic Diversity.</title>
        <authorList>
            <person name="Kalkreuter E."/>
            <person name="Kautsar S.A."/>
            <person name="Yang D."/>
            <person name="Bader C.D."/>
            <person name="Teijaro C.N."/>
            <person name="Fluegel L."/>
            <person name="Davis C.M."/>
            <person name="Simpson J.R."/>
            <person name="Lauterbach L."/>
            <person name="Steele A.D."/>
            <person name="Gui C."/>
            <person name="Meng S."/>
            <person name="Li G."/>
            <person name="Viehrig K."/>
            <person name="Ye F."/>
            <person name="Su P."/>
            <person name="Kiefer A.F."/>
            <person name="Nichols A."/>
            <person name="Cepeda A.J."/>
            <person name="Yan W."/>
            <person name="Fan B."/>
            <person name="Jiang Y."/>
            <person name="Adhikari A."/>
            <person name="Zheng C.-J."/>
            <person name="Schuster L."/>
            <person name="Cowan T.M."/>
            <person name="Smanski M.J."/>
            <person name="Chevrette M.G."/>
            <person name="De Carvalho L.P.S."/>
            <person name="Shen B."/>
        </authorList>
    </citation>
    <scope>NUCLEOTIDE SEQUENCE [LARGE SCALE GENOMIC DNA]</scope>
    <source>
        <strain evidence="10 11">NPDC005137</strain>
    </source>
</reference>
<dbReference type="PANTHER" id="PTHR43166:SF9">
    <property type="entry name" value="GLUTAMATE_ASPARTATE IMPORT ATP-BINDING PROTEIN GLTL"/>
    <property type="match status" value="1"/>
</dbReference>
<dbReference type="InterPro" id="IPR014343">
    <property type="entry name" value="Ectoine_EhuA"/>
</dbReference>
<evidence type="ECO:0000256" key="4">
    <source>
        <dbReference type="ARBA" id="ARBA00022475"/>
    </source>
</evidence>
<sequence length="283" mass="30895">MATEPLPPQKAAAEAPAGIAPVPAVSETGHPLVRFDDVVKRYDDHVVLDGLDFSVQRGEHVTLIGPSGSGKTTILRLLMTLEKVSDGVIWVDGDPLSHVRAPDGSLRPATEKHLREARRKIGMVFQQFNLFPHMKVLQNITEAPVNVLGMDRDEAETRARELLDLVGLSGKVDAHPSQLSGGQQQRVAIARALAMQPEILLLDEVTSALDPELVAGVLDLLGDIARNTDITMLCVTHEMNFARDVSEKVLMFDAGRVVEAGSPEKIFSDPEHERTREFLDAVL</sequence>
<dbReference type="PROSITE" id="PS50893">
    <property type="entry name" value="ABC_TRANSPORTER_2"/>
    <property type="match status" value="1"/>
</dbReference>
<dbReference type="InterPro" id="IPR017871">
    <property type="entry name" value="ABC_transporter-like_CS"/>
</dbReference>
<evidence type="ECO:0000256" key="5">
    <source>
        <dbReference type="ARBA" id="ARBA00022741"/>
    </source>
</evidence>
<dbReference type="SUPFAM" id="SSF52540">
    <property type="entry name" value="P-loop containing nucleoside triphosphate hydrolases"/>
    <property type="match status" value="1"/>
</dbReference>
<dbReference type="PROSITE" id="PS00211">
    <property type="entry name" value="ABC_TRANSPORTER_1"/>
    <property type="match status" value="1"/>
</dbReference>
<evidence type="ECO:0000256" key="3">
    <source>
        <dbReference type="ARBA" id="ARBA00022448"/>
    </source>
</evidence>
<dbReference type="Proteomes" id="UP001550044">
    <property type="component" value="Unassembled WGS sequence"/>
</dbReference>
<keyword evidence="8" id="KW-0472">Membrane</keyword>
<feature type="domain" description="ABC transporter" evidence="9">
    <location>
        <begin position="33"/>
        <end position="279"/>
    </location>
</feature>
<dbReference type="GO" id="GO:0005524">
    <property type="term" value="F:ATP binding"/>
    <property type="evidence" value="ECO:0007669"/>
    <property type="project" value="UniProtKB-KW"/>
</dbReference>
<dbReference type="InterPro" id="IPR030679">
    <property type="entry name" value="ABC_ATPase_HisP-typ"/>
</dbReference>
<evidence type="ECO:0000313" key="10">
    <source>
        <dbReference type="EMBL" id="MET8437123.1"/>
    </source>
</evidence>
<dbReference type="SMART" id="SM00382">
    <property type="entry name" value="AAA"/>
    <property type="match status" value="1"/>
</dbReference>
<evidence type="ECO:0000256" key="7">
    <source>
        <dbReference type="ARBA" id="ARBA00022970"/>
    </source>
</evidence>
<dbReference type="NCBIfam" id="TIGR03005">
    <property type="entry name" value="ectoine_ehuA"/>
    <property type="match status" value="1"/>
</dbReference>
<keyword evidence="7" id="KW-0029">Amino-acid transport</keyword>
<keyword evidence="3" id="KW-0813">Transport</keyword>
<dbReference type="Gene3D" id="3.40.50.300">
    <property type="entry name" value="P-loop containing nucleotide triphosphate hydrolases"/>
    <property type="match status" value="1"/>
</dbReference>
<protein>
    <submittedName>
        <fullName evidence="10">Ectoine/hydroxyectoine ABC transporter ATP-binding protein EhuA</fullName>
    </submittedName>
</protein>
<keyword evidence="6 10" id="KW-0067">ATP-binding</keyword>
<evidence type="ECO:0000313" key="11">
    <source>
        <dbReference type="Proteomes" id="UP001550044"/>
    </source>
</evidence>
<evidence type="ECO:0000256" key="6">
    <source>
        <dbReference type="ARBA" id="ARBA00022840"/>
    </source>
</evidence>
<gene>
    <name evidence="10" type="primary">ehuA</name>
    <name evidence="10" type="ORF">ABZV61_31035</name>
</gene>
<dbReference type="RefSeq" id="WP_356711853.1">
    <property type="nucleotide sequence ID" value="NZ_JBEXIP010000033.1"/>
</dbReference>
<evidence type="ECO:0000256" key="2">
    <source>
        <dbReference type="ARBA" id="ARBA00005417"/>
    </source>
</evidence>
<keyword evidence="5" id="KW-0547">Nucleotide-binding</keyword>
<organism evidence="10 11">
    <name type="scientific">Streptomyces sp. 900116325</name>
    <dbReference type="NCBI Taxonomy" id="3154295"/>
    <lineage>
        <taxon>Bacteria</taxon>
        <taxon>Bacillati</taxon>
        <taxon>Actinomycetota</taxon>
        <taxon>Actinomycetes</taxon>
        <taxon>Kitasatosporales</taxon>
        <taxon>Streptomycetaceae</taxon>
        <taxon>Streptomyces</taxon>
    </lineage>
</organism>
<evidence type="ECO:0000259" key="9">
    <source>
        <dbReference type="PROSITE" id="PS50893"/>
    </source>
</evidence>
<comment type="similarity">
    <text evidence="2">Belongs to the ABC transporter superfamily.</text>
</comment>
<dbReference type="EMBL" id="JBEXIP010000033">
    <property type="protein sequence ID" value="MET8437123.1"/>
    <property type="molecule type" value="Genomic_DNA"/>
</dbReference>
<dbReference type="InterPro" id="IPR003439">
    <property type="entry name" value="ABC_transporter-like_ATP-bd"/>
</dbReference>
<evidence type="ECO:0000256" key="8">
    <source>
        <dbReference type="ARBA" id="ARBA00023136"/>
    </source>
</evidence>
<dbReference type="Pfam" id="PF00005">
    <property type="entry name" value="ABC_tran"/>
    <property type="match status" value="1"/>
</dbReference>
<accession>A0ABV2UGZ8</accession>
<name>A0ABV2UGZ8_9ACTN</name>
<keyword evidence="11" id="KW-1185">Reference proteome</keyword>